<proteinExistence type="predicted"/>
<keyword evidence="3" id="KW-1185">Reference proteome</keyword>
<comment type="caution">
    <text evidence="2">The sequence shown here is derived from an EMBL/GenBank/DDBJ whole genome shotgun (WGS) entry which is preliminary data.</text>
</comment>
<gene>
    <name evidence="2" type="ORF">ACFPGP_20450</name>
</gene>
<evidence type="ECO:0000313" key="2">
    <source>
        <dbReference type="EMBL" id="MFC5179066.1"/>
    </source>
</evidence>
<dbReference type="EMBL" id="JBHSKD010000027">
    <property type="protein sequence ID" value="MFC5179066.1"/>
    <property type="molecule type" value="Genomic_DNA"/>
</dbReference>
<keyword evidence="1" id="KW-0732">Signal</keyword>
<feature type="signal peptide" evidence="1">
    <location>
        <begin position="1"/>
        <end position="26"/>
    </location>
</feature>
<evidence type="ECO:0008006" key="4">
    <source>
        <dbReference type="Google" id="ProtNLM"/>
    </source>
</evidence>
<evidence type="ECO:0000313" key="3">
    <source>
        <dbReference type="Proteomes" id="UP001596087"/>
    </source>
</evidence>
<dbReference type="RefSeq" id="WP_378592945.1">
    <property type="nucleotide sequence ID" value="NZ_JBHSKD010000027.1"/>
</dbReference>
<accession>A0ABW0BR44</accession>
<reference evidence="3" key="1">
    <citation type="journal article" date="2019" name="Int. J. Syst. Evol. Microbiol.">
        <title>The Global Catalogue of Microorganisms (GCM) 10K type strain sequencing project: providing services to taxonomists for standard genome sequencing and annotation.</title>
        <authorList>
            <consortium name="The Broad Institute Genomics Platform"/>
            <consortium name="The Broad Institute Genome Sequencing Center for Infectious Disease"/>
            <person name="Wu L."/>
            <person name="Ma J."/>
        </authorList>
    </citation>
    <scope>NUCLEOTIDE SEQUENCE [LARGE SCALE GENOMIC DNA]</scope>
    <source>
        <strain evidence="3">DFY41</strain>
    </source>
</reference>
<protein>
    <recommendedName>
        <fullName evidence="4">WD40 repeat domain-containing protein</fullName>
    </recommendedName>
</protein>
<feature type="chain" id="PRO_5045770901" description="WD40 repeat domain-containing protein" evidence="1">
    <location>
        <begin position="27"/>
        <end position="324"/>
    </location>
</feature>
<name>A0ABW0BR44_9ACTN</name>
<evidence type="ECO:0000256" key="1">
    <source>
        <dbReference type="SAM" id="SignalP"/>
    </source>
</evidence>
<dbReference type="SUPFAM" id="SSF82171">
    <property type="entry name" value="DPP6 N-terminal domain-like"/>
    <property type="match status" value="1"/>
</dbReference>
<dbReference type="Proteomes" id="UP001596087">
    <property type="component" value="Unassembled WGS sequence"/>
</dbReference>
<organism evidence="2 3">
    <name type="scientific">Nocardioides taihuensis</name>
    <dbReference type="NCBI Taxonomy" id="1835606"/>
    <lineage>
        <taxon>Bacteria</taxon>
        <taxon>Bacillati</taxon>
        <taxon>Actinomycetota</taxon>
        <taxon>Actinomycetes</taxon>
        <taxon>Propionibacteriales</taxon>
        <taxon>Nocardioidaceae</taxon>
        <taxon>Nocardioides</taxon>
    </lineage>
</organism>
<sequence>MKKPALLAAAAATLALVAGATAPALAAVPDVHLQPGQLTRGADATVPHVEGNAVVDGSFTARFKNAGGVRLLGTSGGDYVVATWSDTTTTTPRVVRVTPTGDRTTILSGLPVWEMTMSHDGAQIVYPKVKYRAKETRTKVYSATDGSLLVQRTFDGFAWTLDADAGTFVMSASQPQRTFSWNTGTDRVTRLTDRAAYAASIAADRLAWMSKDPYRGGCSIVSRLSDTTARVWKSCDQAVWEFSPDGSRMATVYILSDGLGPGQVQLRKGGGRIVAKYHTYYFGAVLWETDTTPLMLTHGKRKTAWVRCDVGTCERASGLTRTQL</sequence>